<keyword evidence="6" id="KW-1185">Reference proteome</keyword>
<dbReference type="InterPro" id="IPR036291">
    <property type="entry name" value="NAD(P)-bd_dom_sf"/>
</dbReference>
<feature type="domain" description="Gfo/Idh/MocA-like oxidoreductase N-terminal" evidence="3">
    <location>
        <begin position="1"/>
        <end position="118"/>
    </location>
</feature>
<comment type="similarity">
    <text evidence="1">Belongs to the Gfo/Idh/MocA family.</text>
</comment>
<dbReference type="InterPro" id="IPR050984">
    <property type="entry name" value="Gfo/Idh/MocA_domain"/>
</dbReference>
<protein>
    <submittedName>
        <fullName evidence="5">Gfo/Idh/MocA family oxidoreductase</fullName>
    </submittedName>
</protein>
<dbReference type="Pfam" id="PF22725">
    <property type="entry name" value="GFO_IDH_MocA_C3"/>
    <property type="match status" value="1"/>
</dbReference>
<sequence length="323" mass="35031">MRIGILGAATIAPTALIGPAAAVPEVEVTAIAARDRAPPEAFARKHGIAQVHDSYADLLPEVDAVYIPLPNSLHARWTLQALAAGRHVLCEKPLTANAAEAVQVADEARRTGLTVMEAFHYRYHPLAERMREIAATELGEIRRVESSMCFPLPKFGDIRYRLDLAGGATMDAGCYAIHSMRLFDPGRPVVTGARALLRSPGVDRAMTADFRFPSGAEGRITASMWSRSLLRIGLRVEGERGTMKVFNHVLPQAFHRLTVTVDGVTRRERVSGEATYVRQLRAFASAVAGADTNLTPPSDSVINMELIDEVYRAAGLEPRGAVS</sequence>
<evidence type="ECO:0000259" key="4">
    <source>
        <dbReference type="Pfam" id="PF22725"/>
    </source>
</evidence>
<evidence type="ECO:0000313" key="5">
    <source>
        <dbReference type="EMBL" id="QVI19885.1"/>
    </source>
</evidence>
<dbReference type="InterPro" id="IPR000683">
    <property type="entry name" value="Gfo/Idh/MocA-like_OxRdtase_N"/>
</dbReference>
<evidence type="ECO:0000256" key="1">
    <source>
        <dbReference type="ARBA" id="ARBA00010928"/>
    </source>
</evidence>
<evidence type="ECO:0000256" key="2">
    <source>
        <dbReference type="ARBA" id="ARBA00023002"/>
    </source>
</evidence>
<dbReference type="Proteomes" id="UP000683310">
    <property type="component" value="Chromosome"/>
</dbReference>
<dbReference type="Gene3D" id="3.30.360.10">
    <property type="entry name" value="Dihydrodipicolinate Reductase, domain 2"/>
    <property type="match status" value="1"/>
</dbReference>
<dbReference type="SUPFAM" id="SSF55347">
    <property type="entry name" value="Glyceraldehyde-3-phosphate dehydrogenase-like, C-terminal domain"/>
    <property type="match status" value="1"/>
</dbReference>
<accession>A0ABX8CNW6</accession>
<reference evidence="5 6" key="1">
    <citation type="submission" date="2021-04" db="EMBL/GenBank/DDBJ databases">
        <title>Nocardia tengchongensis.</title>
        <authorList>
            <person name="Zhuang k."/>
            <person name="Ran Y."/>
            <person name="Li W."/>
        </authorList>
    </citation>
    <scope>NUCLEOTIDE SEQUENCE [LARGE SCALE GENOMIC DNA]</scope>
    <source>
        <strain evidence="5 6">CFH S0057</strain>
    </source>
</reference>
<dbReference type="Gene3D" id="3.40.50.720">
    <property type="entry name" value="NAD(P)-binding Rossmann-like Domain"/>
    <property type="match status" value="1"/>
</dbReference>
<dbReference type="EMBL" id="CP074371">
    <property type="protein sequence ID" value="QVI19885.1"/>
    <property type="molecule type" value="Genomic_DNA"/>
</dbReference>
<keyword evidence="2" id="KW-0560">Oxidoreductase</keyword>
<evidence type="ECO:0000313" key="6">
    <source>
        <dbReference type="Proteomes" id="UP000683310"/>
    </source>
</evidence>
<evidence type="ECO:0000259" key="3">
    <source>
        <dbReference type="Pfam" id="PF01408"/>
    </source>
</evidence>
<feature type="domain" description="GFO/IDH/MocA-like oxidoreductase" evidence="4">
    <location>
        <begin position="133"/>
        <end position="243"/>
    </location>
</feature>
<dbReference type="InterPro" id="IPR055170">
    <property type="entry name" value="GFO_IDH_MocA-like_dom"/>
</dbReference>
<dbReference type="PANTHER" id="PTHR22604:SF105">
    <property type="entry name" value="TRANS-1,2-DIHYDROBENZENE-1,2-DIOL DEHYDROGENASE"/>
    <property type="match status" value="1"/>
</dbReference>
<dbReference type="SUPFAM" id="SSF51735">
    <property type="entry name" value="NAD(P)-binding Rossmann-fold domains"/>
    <property type="match status" value="1"/>
</dbReference>
<dbReference type="PANTHER" id="PTHR22604">
    <property type="entry name" value="OXIDOREDUCTASES"/>
    <property type="match status" value="1"/>
</dbReference>
<dbReference type="Pfam" id="PF01408">
    <property type="entry name" value="GFO_IDH_MocA"/>
    <property type="match status" value="1"/>
</dbReference>
<proteinExistence type="inferred from homology"/>
<name>A0ABX8CNW6_9NOCA</name>
<gene>
    <name evidence="5" type="ORF">KHQ06_26750</name>
</gene>
<organism evidence="5 6">
    <name type="scientific">Nocardia tengchongensis</name>
    <dbReference type="NCBI Taxonomy" id="2055889"/>
    <lineage>
        <taxon>Bacteria</taxon>
        <taxon>Bacillati</taxon>
        <taxon>Actinomycetota</taxon>
        <taxon>Actinomycetes</taxon>
        <taxon>Mycobacteriales</taxon>
        <taxon>Nocardiaceae</taxon>
        <taxon>Nocardia</taxon>
    </lineage>
</organism>